<name>K0JVJ4_SACES</name>
<dbReference type="GO" id="GO:0016747">
    <property type="term" value="F:acyltransferase activity, transferring groups other than amino-acyl groups"/>
    <property type="evidence" value="ECO:0007669"/>
    <property type="project" value="InterPro"/>
</dbReference>
<evidence type="ECO:0000259" key="3">
    <source>
        <dbReference type="PROSITE" id="PS51186"/>
    </source>
</evidence>
<dbReference type="AlphaFoldDB" id="K0JVJ4"/>
<dbReference type="Pfam" id="PF13508">
    <property type="entry name" value="Acetyltransf_7"/>
    <property type="match status" value="1"/>
</dbReference>
<dbReference type="SUPFAM" id="SSF55729">
    <property type="entry name" value="Acyl-CoA N-acyltransferases (Nat)"/>
    <property type="match status" value="1"/>
</dbReference>
<dbReference type="PROSITE" id="PS51186">
    <property type="entry name" value="GNAT"/>
    <property type="match status" value="1"/>
</dbReference>
<dbReference type="InterPro" id="IPR050832">
    <property type="entry name" value="Bact_Acetyltransf"/>
</dbReference>
<protein>
    <recommendedName>
        <fullName evidence="3">N-acetyltransferase domain-containing protein</fullName>
    </recommendedName>
</protein>
<proteinExistence type="predicted"/>
<dbReference type="InterPro" id="IPR000182">
    <property type="entry name" value="GNAT_dom"/>
</dbReference>
<dbReference type="eggNOG" id="COG0456">
    <property type="taxonomic scope" value="Bacteria"/>
</dbReference>
<dbReference type="CDD" id="cd04301">
    <property type="entry name" value="NAT_SF"/>
    <property type="match status" value="1"/>
</dbReference>
<accession>K0JVJ4</accession>
<gene>
    <name evidence="4" type="ordered locus">BN6_08890</name>
</gene>
<dbReference type="PANTHER" id="PTHR43877">
    <property type="entry name" value="AMINOALKYLPHOSPHONATE N-ACETYLTRANSFERASE-RELATED-RELATED"/>
    <property type="match status" value="1"/>
</dbReference>
<dbReference type="Gene3D" id="3.40.630.30">
    <property type="match status" value="1"/>
</dbReference>
<dbReference type="HOGENOM" id="CLU_013985_35_1_11"/>
<keyword evidence="5" id="KW-1185">Reference proteome</keyword>
<evidence type="ECO:0000256" key="1">
    <source>
        <dbReference type="ARBA" id="ARBA00022679"/>
    </source>
</evidence>
<dbReference type="STRING" id="1179773.BN6_08890"/>
<organism evidence="4 5">
    <name type="scientific">Saccharothrix espanaensis (strain ATCC 51144 / DSM 44229 / JCM 9112 / NBRC 15066 / NRRL 15764)</name>
    <dbReference type="NCBI Taxonomy" id="1179773"/>
    <lineage>
        <taxon>Bacteria</taxon>
        <taxon>Bacillati</taxon>
        <taxon>Actinomycetota</taxon>
        <taxon>Actinomycetes</taxon>
        <taxon>Pseudonocardiales</taxon>
        <taxon>Pseudonocardiaceae</taxon>
        <taxon>Saccharothrix</taxon>
    </lineage>
</organism>
<sequence length="155" mass="16469">MDSVEIVTAGPDRMSAVAELRWRWAEEVHGTPSTGLAEFVTSFTAWAAEHLGSHRCWVALRGGGVRGMAWLALTPRVPYPGAVERVSADVQCVYVVPEERSNGIGGQLIDAVLVAASESGAERVTVHSSVRAVSVYERHGFSSSPLLLQAVPGTG</sequence>
<evidence type="ECO:0000256" key="2">
    <source>
        <dbReference type="ARBA" id="ARBA00023315"/>
    </source>
</evidence>
<reference evidence="4 5" key="1">
    <citation type="journal article" date="2012" name="BMC Genomics">
        <title>Complete genome sequence of Saccharothrix espanaensis DSM 44229T and comparison to the other completely sequenced Pseudonocardiaceae.</title>
        <authorList>
            <person name="Strobel T."/>
            <person name="Al-Dilaimi A."/>
            <person name="Blom J."/>
            <person name="Gessner A."/>
            <person name="Kalinowski J."/>
            <person name="Luzhetska M."/>
            <person name="Puhler A."/>
            <person name="Szczepanowski R."/>
            <person name="Bechthold A."/>
            <person name="Ruckert C."/>
        </authorList>
    </citation>
    <scope>NUCLEOTIDE SEQUENCE [LARGE SCALE GENOMIC DNA]</scope>
    <source>
        <strain evidence="5">ATCC 51144 / DSM 44229 / JCM 9112 / NBRC 15066 / NRRL 15764</strain>
    </source>
</reference>
<dbReference type="EMBL" id="HE804045">
    <property type="protein sequence ID" value="CCH28218.1"/>
    <property type="molecule type" value="Genomic_DNA"/>
</dbReference>
<dbReference type="PATRIC" id="fig|1179773.3.peg.894"/>
<keyword evidence="1" id="KW-0808">Transferase</keyword>
<dbReference type="InterPro" id="IPR016181">
    <property type="entry name" value="Acyl_CoA_acyltransferase"/>
</dbReference>
<evidence type="ECO:0000313" key="5">
    <source>
        <dbReference type="Proteomes" id="UP000006281"/>
    </source>
</evidence>
<evidence type="ECO:0000313" key="4">
    <source>
        <dbReference type="EMBL" id="CCH28218.1"/>
    </source>
</evidence>
<keyword evidence="2" id="KW-0012">Acyltransferase</keyword>
<dbReference type="KEGG" id="sesp:BN6_08890"/>
<dbReference type="PANTHER" id="PTHR43877:SF1">
    <property type="entry name" value="ACETYLTRANSFERASE"/>
    <property type="match status" value="1"/>
</dbReference>
<feature type="domain" description="N-acetyltransferase" evidence="3">
    <location>
        <begin position="4"/>
        <end position="155"/>
    </location>
</feature>
<dbReference type="RefSeq" id="WP_015098331.1">
    <property type="nucleotide sequence ID" value="NC_019673.1"/>
</dbReference>
<dbReference type="Proteomes" id="UP000006281">
    <property type="component" value="Chromosome"/>
</dbReference>